<protein>
    <submittedName>
        <fullName evidence="2">YGGT family</fullName>
    </submittedName>
</protein>
<dbReference type="GO" id="GO:0016020">
    <property type="term" value="C:membrane"/>
    <property type="evidence" value="ECO:0007669"/>
    <property type="project" value="InterPro"/>
</dbReference>
<dbReference type="InterPro" id="IPR003425">
    <property type="entry name" value="CCB3/YggT"/>
</dbReference>
<evidence type="ECO:0000313" key="3">
    <source>
        <dbReference type="Proteomes" id="UP000250086"/>
    </source>
</evidence>
<evidence type="ECO:0000256" key="1">
    <source>
        <dbReference type="SAM" id="Phobius"/>
    </source>
</evidence>
<accession>A0A2X0V942</accession>
<keyword evidence="1" id="KW-0812">Transmembrane</keyword>
<dbReference type="Pfam" id="PF02325">
    <property type="entry name" value="CCB3_YggT"/>
    <property type="match status" value="1"/>
</dbReference>
<feature type="transmembrane region" description="Helical" evidence="1">
    <location>
        <begin position="58"/>
        <end position="79"/>
    </location>
</feature>
<dbReference type="AlphaFoldDB" id="A0A2X0V942"/>
<keyword evidence="3" id="KW-1185">Reference proteome</keyword>
<sequence>MPLLQLVAKALIMLFLLRFLIQLSNAYYFSPLVQSVVKLTNPVCNLPGLSKIRLGRVYLSPLIAALAVDLIFWLCVKLFTRLPIPVFDILTFTVLQTVKTFGVLVISLLLIQALTSWLPSTRNISETVGQITYPLVSPIQKIIPPIGMIDISLMIVLLVIFAINRLMTSWLGPIWIML</sequence>
<gene>
    <name evidence="2" type="ORF">NCTC13093_00682</name>
</gene>
<proteinExistence type="predicted"/>
<organism evidence="2 3">
    <name type="scientific">Anaerobiospirillum thomasii</name>
    <dbReference type="NCBI Taxonomy" id="179995"/>
    <lineage>
        <taxon>Bacteria</taxon>
        <taxon>Pseudomonadati</taxon>
        <taxon>Pseudomonadota</taxon>
        <taxon>Gammaproteobacteria</taxon>
        <taxon>Aeromonadales</taxon>
        <taxon>Succinivibrionaceae</taxon>
        <taxon>Anaerobiospirillum</taxon>
    </lineage>
</organism>
<keyword evidence="1" id="KW-1133">Transmembrane helix</keyword>
<feature type="transmembrane region" description="Helical" evidence="1">
    <location>
        <begin position="86"/>
        <end position="111"/>
    </location>
</feature>
<reference evidence="2 3" key="1">
    <citation type="submission" date="2018-06" db="EMBL/GenBank/DDBJ databases">
        <authorList>
            <consortium name="Pathogen Informatics"/>
            <person name="Doyle S."/>
        </authorList>
    </citation>
    <scope>NUCLEOTIDE SEQUENCE [LARGE SCALE GENOMIC DNA]</scope>
    <source>
        <strain evidence="2 3">NCTC13093</strain>
    </source>
</reference>
<feature type="transmembrane region" description="Helical" evidence="1">
    <location>
        <begin position="142"/>
        <end position="163"/>
    </location>
</feature>
<dbReference type="EMBL" id="UAPV01000001">
    <property type="protein sequence ID" value="SPT69315.1"/>
    <property type="molecule type" value="Genomic_DNA"/>
</dbReference>
<dbReference type="Proteomes" id="UP000250086">
    <property type="component" value="Unassembled WGS sequence"/>
</dbReference>
<name>A0A2X0V942_9GAMM</name>
<keyword evidence="1" id="KW-0472">Membrane</keyword>
<evidence type="ECO:0000313" key="2">
    <source>
        <dbReference type="EMBL" id="SPT69315.1"/>
    </source>
</evidence>
<dbReference type="RefSeq" id="WP_113743498.1">
    <property type="nucleotide sequence ID" value="NZ_UAPV01000001.1"/>
</dbReference>